<protein>
    <submittedName>
        <fullName evidence="3">Uncharacterized protein</fullName>
    </submittedName>
</protein>
<dbReference type="EMBL" id="FZQP02000748">
    <property type="protein sequence ID" value="VVC90245.1"/>
    <property type="molecule type" value="Genomic_DNA"/>
</dbReference>
<sequence length="175" mass="19518">MLPGLMMVLKYSWLQQTRVSSAGTWQPILLCSQDMPLGKGAQLHLPHDSLLGQDTQGIVINLLVVFQFWDSRTSVPIMAINLTERCYCADVEYPLAVVGLADRAICLYSLEGKPSEVKRVDSPLKYQHRCVAVFRDKKTKQPAGFALGSVEGRVAIQYVNPANPKDNFTFKTSMQ</sequence>
<dbReference type="Proteomes" id="UP000324832">
    <property type="component" value="Unassembled WGS sequence"/>
</dbReference>
<accession>A0A5E4PW30</accession>
<keyword evidence="4" id="KW-1185">Reference proteome</keyword>
<evidence type="ECO:0000256" key="2">
    <source>
        <dbReference type="ARBA" id="ARBA00022737"/>
    </source>
</evidence>
<dbReference type="InterPro" id="IPR015943">
    <property type="entry name" value="WD40/YVTN_repeat-like_dom_sf"/>
</dbReference>
<name>A0A5E4PW30_9NEOP</name>
<proteinExistence type="predicted"/>
<dbReference type="Gene3D" id="2.130.10.10">
    <property type="entry name" value="YVTN repeat-like/Quinoprotein amine dehydrogenase"/>
    <property type="match status" value="1"/>
</dbReference>
<organism evidence="3 4">
    <name type="scientific">Leptidea sinapis</name>
    <dbReference type="NCBI Taxonomy" id="189913"/>
    <lineage>
        <taxon>Eukaryota</taxon>
        <taxon>Metazoa</taxon>
        <taxon>Ecdysozoa</taxon>
        <taxon>Arthropoda</taxon>
        <taxon>Hexapoda</taxon>
        <taxon>Insecta</taxon>
        <taxon>Pterygota</taxon>
        <taxon>Neoptera</taxon>
        <taxon>Endopterygota</taxon>
        <taxon>Lepidoptera</taxon>
        <taxon>Glossata</taxon>
        <taxon>Ditrysia</taxon>
        <taxon>Papilionoidea</taxon>
        <taxon>Pieridae</taxon>
        <taxon>Dismorphiinae</taxon>
        <taxon>Leptidea</taxon>
    </lineage>
</organism>
<dbReference type="AlphaFoldDB" id="A0A5E4PW30"/>
<gene>
    <name evidence="3" type="ORF">LSINAPIS_LOCUS3191</name>
</gene>
<keyword evidence="1" id="KW-0853">WD repeat</keyword>
<keyword evidence="2" id="KW-0677">Repeat</keyword>
<reference evidence="3 4" key="1">
    <citation type="submission" date="2017-07" db="EMBL/GenBank/DDBJ databases">
        <authorList>
            <person name="Talla V."/>
            <person name="Backstrom N."/>
        </authorList>
    </citation>
    <scope>NUCLEOTIDE SEQUENCE [LARGE SCALE GENOMIC DNA]</scope>
</reference>
<evidence type="ECO:0000256" key="1">
    <source>
        <dbReference type="ARBA" id="ARBA00022574"/>
    </source>
</evidence>
<evidence type="ECO:0000313" key="4">
    <source>
        <dbReference type="Proteomes" id="UP000324832"/>
    </source>
</evidence>
<dbReference type="PANTHER" id="PTHR10971">
    <property type="entry name" value="MRNA EXPORT FACTOR AND BUB3"/>
    <property type="match status" value="1"/>
</dbReference>
<evidence type="ECO:0000313" key="3">
    <source>
        <dbReference type="EMBL" id="VVC90245.1"/>
    </source>
</evidence>